<dbReference type="Proteomes" id="UP001139955">
    <property type="component" value="Unassembled WGS sequence"/>
</dbReference>
<dbReference type="Pfam" id="PF00583">
    <property type="entry name" value="Acetyltransf_1"/>
    <property type="match status" value="1"/>
</dbReference>
<reference evidence="4" key="1">
    <citation type="submission" date="2022-09" db="EMBL/GenBank/DDBJ databases">
        <authorList>
            <person name="Cesa-Luna C."/>
            <person name="Girard L."/>
            <person name="Lood C."/>
            <person name="Hofte M."/>
            <person name="De Mot R."/>
        </authorList>
    </citation>
    <scope>NUCLEOTIDE SEQUENCE</scope>
    <source>
        <strain evidence="4">B1M3-32</strain>
    </source>
</reference>
<evidence type="ECO:0000259" key="3">
    <source>
        <dbReference type="PROSITE" id="PS51186"/>
    </source>
</evidence>
<dbReference type="GO" id="GO:0016747">
    <property type="term" value="F:acyltransferase activity, transferring groups other than amino-acyl groups"/>
    <property type="evidence" value="ECO:0007669"/>
    <property type="project" value="InterPro"/>
</dbReference>
<protein>
    <submittedName>
        <fullName evidence="4">GNAT family N-acetyltransferase</fullName>
    </submittedName>
</protein>
<dbReference type="PANTHER" id="PTHR43800">
    <property type="entry name" value="PEPTIDYL-LYSINE N-ACETYLTRANSFERASE YJAB"/>
    <property type="match status" value="1"/>
</dbReference>
<gene>
    <name evidence="4" type="ORF">OC940_04860</name>
</gene>
<dbReference type="SUPFAM" id="SSF55729">
    <property type="entry name" value="Acyl-CoA N-acyltransferases (Nat)"/>
    <property type="match status" value="1"/>
</dbReference>
<dbReference type="PROSITE" id="PS51186">
    <property type="entry name" value="GNAT"/>
    <property type="match status" value="1"/>
</dbReference>
<name>A0A9X2XEH2_9PSED</name>
<feature type="domain" description="N-acetyltransferase" evidence="3">
    <location>
        <begin position="3"/>
        <end position="172"/>
    </location>
</feature>
<reference evidence="4" key="2">
    <citation type="journal article" date="2023" name="mSystems">
        <title>Charting the Lipopeptidome of Nonpathogenic Pseudomonas.</title>
        <authorList>
            <person name="Cesa-Luna C."/>
            <person name="Geudens N."/>
            <person name="Girard L."/>
            <person name="De Roo V."/>
            <person name="Maklad H.R."/>
            <person name="Martins J.C."/>
            <person name="Hofte M."/>
            <person name="De Mot R."/>
        </authorList>
    </citation>
    <scope>NUCLEOTIDE SEQUENCE</scope>
    <source>
        <strain evidence="4">B1M3-32</strain>
    </source>
</reference>
<dbReference type="PANTHER" id="PTHR43800:SF1">
    <property type="entry name" value="PEPTIDYL-LYSINE N-ACETYLTRANSFERASE YJAB"/>
    <property type="match status" value="1"/>
</dbReference>
<sequence length="182" mass="20071">MTFSIRPALPADASALPAIERSAAGLFRLDPQLAWLADAEVPDAQQHLQAIQQARVWVAEDSQGQLSGFLRAVQVDNQLHVEELSVSQHFQGRGIGRKLLLVAIEHARGQQLQAVTLTTFRDLPWNAPFYQRLGFTLLSVEQTGAYLTGVLNNESAHGLPAERRCAMRLMLQADAFKSTPMT</sequence>
<evidence type="ECO:0000313" key="5">
    <source>
        <dbReference type="Proteomes" id="UP001139955"/>
    </source>
</evidence>
<dbReference type="CDD" id="cd04301">
    <property type="entry name" value="NAT_SF"/>
    <property type="match status" value="1"/>
</dbReference>
<organism evidence="4 5">
    <name type="scientific">Pseudomonas koreensis</name>
    <dbReference type="NCBI Taxonomy" id="198620"/>
    <lineage>
        <taxon>Bacteria</taxon>
        <taxon>Pseudomonadati</taxon>
        <taxon>Pseudomonadota</taxon>
        <taxon>Gammaproteobacteria</taxon>
        <taxon>Pseudomonadales</taxon>
        <taxon>Pseudomonadaceae</taxon>
        <taxon>Pseudomonas</taxon>
    </lineage>
</organism>
<evidence type="ECO:0000256" key="2">
    <source>
        <dbReference type="ARBA" id="ARBA00023315"/>
    </source>
</evidence>
<comment type="caution">
    <text evidence="4">The sequence shown here is derived from an EMBL/GenBank/DDBJ whole genome shotgun (WGS) entry which is preliminary data.</text>
</comment>
<dbReference type="InterPro" id="IPR016181">
    <property type="entry name" value="Acyl_CoA_acyltransferase"/>
</dbReference>
<dbReference type="Gene3D" id="3.40.630.30">
    <property type="match status" value="1"/>
</dbReference>
<keyword evidence="1" id="KW-0808">Transferase</keyword>
<dbReference type="InterPro" id="IPR000182">
    <property type="entry name" value="GNAT_dom"/>
</dbReference>
<keyword evidence="5" id="KW-1185">Reference proteome</keyword>
<evidence type="ECO:0000256" key="1">
    <source>
        <dbReference type="ARBA" id="ARBA00022679"/>
    </source>
</evidence>
<dbReference type="EMBL" id="JAOSKY010000002">
    <property type="protein sequence ID" value="MCU7247133.1"/>
    <property type="molecule type" value="Genomic_DNA"/>
</dbReference>
<dbReference type="AlphaFoldDB" id="A0A9X2XEH2"/>
<dbReference type="RefSeq" id="WP_301621137.1">
    <property type="nucleotide sequence ID" value="NZ_JAOSKY010000002.1"/>
</dbReference>
<proteinExistence type="predicted"/>
<evidence type="ECO:0000313" key="4">
    <source>
        <dbReference type="EMBL" id="MCU7247133.1"/>
    </source>
</evidence>
<keyword evidence="2" id="KW-0012">Acyltransferase</keyword>
<accession>A0A9X2XEH2</accession>